<evidence type="ECO:0000313" key="3">
    <source>
        <dbReference type="Proteomes" id="UP001165042"/>
    </source>
</evidence>
<dbReference type="EMBL" id="BSSD01000002">
    <property type="protein sequence ID" value="GLW90976.1"/>
    <property type="molecule type" value="Genomic_DNA"/>
</dbReference>
<reference evidence="2" key="1">
    <citation type="submission" date="2023-02" db="EMBL/GenBank/DDBJ databases">
        <title>Actinokineospora globicatena NBRC 15670.</title>
        <authorList>
            <person name="Ichikawa N."/>
            <person name="Sato H."/>
            <person name="Tonouchi N."/>
        </authorList>
    </citation>
    <scope>NUCLEOTIDE SEQUENCE</scope>
    <source>
        <strain evidence="2">NBRC 15670</strain>
    </source>
</reference>
<organism evidence="2 3">
    <name type="scientific">Actinokineospora globicatena</name>
    <dbReference type="NCBI Taxonomy" id="103729"/>
    <lineage>
        <taxon>Bacteria</taxon>
        <taxon>Bacillati</taxon>
        <taxon>Actinomycetota</taxon>
        <taxon>Actinomycetes</taxon>
        <taxon>Pseudonocardiales</taxon>
        <taxon>Pseudonocardiaceae</taxon>
        <taxon>Actinokineospora</taxon>
    </lineage>
</organism>
<protein>
    <submittedName>
        <fullName evidence="2">Uncharacterized protein</fullName>
    </submittedName>
</protein>
<dbReference type="Proteomes" id="UP001165042">
    <property type="component" value="Unassembled WGS sequence"/>
</dbReference>
<feature type="region of interest" description="Disordered" evidence="1">
    <location>
        <begin position="29"/>
        <end position="61"/>
    </location>
</feature>
<accession>A0A9W6QH70</accession>
<name>A0A9W6QH70_9PSEU</name>
<evidence type="ECO:0000313" key="2">
    <source>
        <dbReference type="EMBL" id="GLW90976.1"/>
    </source>
</evidence>
<proteinExistence type="predicted"/>
<gene>
    <name evidence="2" type="ORF">Aglo03_17920</name>
</gene>
<comment type="caution">
    <text evidence="2">The sequence shown here is derived from an EMBL/GenBank/DDBJ whole genome shotgun (WGS) entry which is preliminary data.</text>
</comment>
<evidence type="ECO:0000256" key="1">
    <source>
        <dbReference type="SAM" id="MobiDB-lite"/>
    </source>
</evidence>
<sequence length="61" mass="6547">MRALVVSEVGGCAMAEQAIVDRVVELPRPRSEGIGGRAPGWPVGSPVEDEEYEPTIVRGRD</sequence>
<keyword evidence="3" id="KW-1185">Reference proteome</keyword>
<dbReference type="AlphaFoldDB" id="A0A9W6QH70"/>